<dbReference type="GO" id="GO:0008773">
    <property type="term" value="F:[protein-PII] uridylyltransferase activity"/>
    <property type="evidence" value="ECO:0007669"/>
    <property type="project" value="InterPro"/>
</dbReference>
<dbReference type="InterPro" id="IPR018821">
    <property type="entry name" value="DUF294_put_nucleoTrafse_sb-bd"/>
</dbReference>
<evidence type="ECO:0000313" key="5">
    <source>
        <dbReference type="EMBL" id="EGV51275.1"/>
    </source>
</evidence>
<dbReference type="InterPro" id="IPR014710">
    <property type="entry name" value="RmlC-like_jellyroll"/>
</dbReference>
<keyword evidence="6" id="KW-1185">Reference proteome</keyword>
<dbReference type="CDD" id="cd05401">
    <property type="entry name" value="NT_GlnE_GlnD_like"/>
    <property type="match status" value="1"/>
</dbReference>
<organism evidence="5 6">
    <name type="scientific">endosymbiont of Riftia pachyptila</name>
    <name type="common">vent Ph05</name>
    <dbReference type="NCBI Taxonomy" id="1048808"/>
    <lineage>
        <taxon>Bacteria</taxon>
        <taxon>Pseudomonadati</taxon>
        <taxon>Pseudomonadota</taxon>
        <taxon>Gammaproteobacteria</taxon>
        <taxon>sulfur-oxidizing symbionts</taxon>
    </lineage>
</organism>
<name>G2DDP5_9GAMM</name>
<dbReference type="CDD" id="cd00038">
    <property type="entry name" value="CAP_ED"/>
    <property type="match status" value="1"/>
</dbReference>
<dbReference type="EMBL" id="AFOC01000043">
    <property type="protein sequence ID" value="EGV51275.1"/>
    <property type="molecule type" value="Genomic_DNA"/>
</dbReference>
<dbReference type="InterPro" id="IPR000644">
    <property type="entry name" value="CBS_dom"/>
</dbReference>
<evidence type="ECO:0000259" key="3">
    <source>
        <dbReference type="PROSITE" id="PS50042"/>
    </source>
</evidence>
<evidence type="ECO:0000256" key="2">
    <source>
        <dbReference type="PROSITE-ProRule" id="PRU00703"/>
    </source>
</evidence>
<dbReference type="PROSITE" id="PS50042">
    <property type="entry name" value="CNMP_BINDING_3"/>
    <property type="match status" value="1"/>
</dbReference>
<gene>
    <name evidence="5" type="ORF">Rifp1Sym_bp00220</name>
</gene>
<evidence type="ECO:0000259" key="4">
    <source>
        <dbReference type="PROSITE" id="PS51371"/>
    </source>
</evidence>
<feature type="domain" description="CBS" evidence="4">
    <location>
        <begin position="272"/>
        <end position="327"/>
    </location>
</feature>
<dbReference type="Pfam" id="PF00571">
    <property type="entry name" value="CBS"/>
    <property type="match status" value="2"/>
</dbReference>
<feature type="domain" description="CBS" evidence="4">
    <location>
        <begin position="208"/>
        <end position="266"/>
    </location>
</feature>
<dbReference type="PROSITE" id="PS51371">
    <property type="entry name" value="CBS"/>
    <property type="match status" value="2"/>
</dbReference>
<dbReference type="InterPro" id="IPR051257">
    <property type="entry name" value="Diverse_CBS-Domain"/>
</dbReference>
<dbReference type="Pfam" id="PF03445">
    <property type="entry name" value="DUF294"/>
    <property type="match status" value="1"/>
</dbReference>
<feature type="domain" description="Cyclic nucleotide-binding" evidence="3">
    <location>
        <begin position="66"/>
        <end position="182"/>
    </location>
</feature>
<dbReference type="InterPro" id="IPR005105">
    <property type="entry name" value="GlnD_Uridyltrans_N"/>
</dbReference>
<dbReference type="SUPFAM" id="SSF54631">
    <property type="entry name" value="CBS-domain pair"/>
    <property type="match status" value="1"/>
</dbReference>
<dbReference type="InterPro" id="IPR000595">
    <property type="entry name" value="cNMP-bd_dom"/>
</dbReference>
<dbReference type="AlphaFoldDB" id="G2DDP5"/>
<dbReference type="Proteomes" id="UP000004491">
    <property type="component" value="Unassembled WGS sequence"/>
</dbReference>
<dbReference type="InterPro" id="IPR046342">
    <property type="entry name" value="CBS_dom_sf"/>
</dbReference>
<dbReference type="PANTHER" id="PTHR43080:SF2">
    <property type="entry name" value="CBS DOMAIN-CONTAINING PROTEIN"/>
    <property type="match status" value="1"/>
</dbReference>
<evidence type="ECO:0000313" key="6">
    <source>
        <dbReference type="Proteomes" id="UP000004491"/>
    </source>
</evidence>
<dbReference type="Pfam" id="PF10335">
    <property type="entry name" value="DUF294_C"/>
    <property type="match status" value="1"/>
</dbReference>
<dbReference type="PANTHER" id="PTHR43080">
    <property type="entry name" value="CBS DOMAIN-CONTAINING PROTEIN CBSX3, MITOCHONDRIAL"/>
    <property type="match status" value="1"/>
</dbReference>
<dbReference type="SUPFAM" id="SSF51206">
    <property type="entry name" value="cAMP-binding domain-like"/>
    <property type="match status" value="1"/>
</dbReference>
<dbReference type="Gene3D" id="2.60.120.10">
    <property type="entry name" value="Jelly Rolls"/>
    <property type="match status" value="1"/>
</dbReference>
<protein>
    <submittedName>
        <fullName evidence="5">Putative signal-transduction protein</fullName>
    </submittedName>
</protein>
<dbReference type="CDD" id="cd04587">
    <property type="entry name" value="CBS_pair_CAP-ED_NT_Pol-beta-like_DUF294_assoc"/>
    <property type="match status" value="1"/>
</dbReference>
<dbReference type="SMART" id="SM00100">
    <property type="entry name" value="cNMP"/>
    <property type="match status" value="1"/>
</dbReference>
<proteinExistence type="predicted"/>
<dbReference type="InterPro" id="IPR018490">
    <property type="entry name" value="cNMP-bd_dom_sf"/>
</dbReference>
<accession>G2DDP5</accession>
<dbReference type="Gene3D" id="3.10.580.10">
    <property type="entry name" value="CBS-domain"/>
    <property type="match status" value="1"/>
</dbReference>
<comment type="caution">
    <text evidence="5">The sequence shown here is derived from an EMBL/GenBank/DDBJ whole genome shotgun (WGS) entry which is preliminary data.</text>
</comment>
<sequence>MAPRCGAFFLPHLPRHFHQSTAQTSGRCVEILPLYRYNNFTRWRAGTDPMEIELIEIRDFLVERHPFDALSDQTLEQLPKSLQIRYLRRDSHFPPEDIDGSYLYIIRSGAIELYDADDNLIEKLAEGDIYTLHCQLLDLGQSRNGKAVEDSLLYLLPCDSLRQLREGSEAFNRHFSESLRDRLKQAVNGDQESHNQMAHLTVEVSDLLKKPPVTIDVNASIQQAAQLMSKQNVSSVMLMEGEKLAGLITDRDLRKRCVATGLLGDRPAREIMSSQLQTVQHNSLVMHALMTMTRLNLHHLPVMIGEVVIGMLTATDLAQQQNSSSAFIANDVRKAQNLEYLIQASQRLPELQLQLANSSATAQHIGEAISCITDGITIRLIEMAQQELGPAPIPFVWLCGGSQARGEQSSHSDQDNALLLDDSFQPAQHADYFAALAQRVTDGLDACGFVYCPGDAMASNPKWRQPLQTWRGYFKEWIDAPEPMALMLSSIFFDLRPVFGEFSLFEQLQQEILQNTKGNSLFTAYMAANALQFRPPLGFFRNFTLIHGGEHDDTFDIKHRGIVPITDIARVFALDQGLAEVNTSERLSAAMAAGAISEEMGENLQDALEYIASLRIQHQAAQIKRGQSPNNYLPPDTLSELQRRHLKDAFGVIQTMQETMESRYQSGRFR</sequence>
<dbReference type="PATRIC" id="fig|1048808.3.peg.1731"/>
<evidence type="ECO:0000256" key="1">
    <source>
        <dbReference type="ARBA" id="ARBA00023122"/>
    </source>
</evidence>
<reference evidence="5" key="1">
    <citation type="journal article" date="2011" name="ISME J.">
        <title>The endosymbionts of the deep-sea tubeworms Riftia pachyptila and Tevnia jerichonana share an identical physiology as revealed by proteogenomic analyses.</title>
        <authorList>
            <person name="Gardebrecht A."/>
            <person name="Markert S."/>
            <person name="Felbeck H."/>
            <person name="Thuermer A."/>
            <person name="Albrecht D."/>
            <person name="Wollherr A."/>
            <person name="Kabisch J."/>
            <person name="Lehmann R."/>
            <person name="Daniel R."/>
            <person name="Liesegang H."/>
            <person name="Hecker M."/>
            <person name="Sievert S.M."/>
            <person name="Schweder T."/>
        </authorList>
    </citation>
    <scope>NUCLEOTIDE SEQUENCE [LARGE SCALE GENOMIC DNA]</scope>
</reference>
<dbReference type="SMART" id="SM00116">
    <property type="entry name" value="CBS"/>
    <property type="match status" value="2"/>
</dbReference>
<keyword evidence="1 2" id="KW-0129">CBS domain</keyword>